<dbReference type="RefSeq" id="XP_024576493.1">
    <property type="nucleotide sequence ID" value="XM_024725747.1"/>
</dbReference>
<organism evidence="2 3">
    <name type="scientific">Plasmopara halstedii</name>
    <name type="common">Downy mildew of sunflower</name>
    <dbReference type="NCBI Taxonomy" id="4781"/>
    <lineage>
        <taxon>Eukaryota</taxon>
        <taxon>Sar</taxon>
        <taxon>Stramenopiles</taxon>
        <taxon>Oomycota</taxon>
        <taxon>Peronosporomycetes</taxon>
        <taxon>Peronosporales</taxon>
        <taxon>Peronosporaceae</taxon>
        <taxon>Plasmopara</taxon>
    </lineage>
</organism>
<evidence type="ECO:0000313" key="2">
    <source>
        <dbReference type="EMBL" id="CEG40124.1"/>
    </source>
</evidence>
<proteinExistence type="predicted"/>
<sequence length="49" mass="5380">MIPRSQNKAGCREHKARTAEFSSSVDRISGSMSRSQKCILVKQLISAVS</sequence>
<dbReference type="GeneID" id="36405396"/>
<evidence type="ECO:0000313" key="3">
    <source>
        <dbReference type="Proteomes" id="UP000054928"/>
    </source>
</evidence>
<protein>
    <submittedName>
        <fullName evidence="2">Uncharacterized protein</fullName>
    </submittedName>
</protein>
<dbReference type="AlphaFoldDB" id="A0A0P1AGR1"/>
<feature type="compositionally biased region" description="Polar residues" evidence="1">
    <location>
        <begin position="20"/>
        <end position="33"/>
    </location>
</feature>
<evidence type="ECO:0000256" key="1">
    <source>
        <dbReference type="SAM" id="MobiDB-lite"/>
    </source>
</evidence>
<accession>A0A0P1AGR1</accession>
<dbReference type="EMBL" id="CCYD01000468">
    <property type="protein sequence ID" value="CEG40124.1"/>
    <property type="molecule type" value="Genomic_DNA"/>
</dbReference>
<keyword evidence="3" id="KW-1185">Reference proteome</keyword>
<dbReference type="Proteomes" id="UP000054928">
    <property type="component" value="Unassembled WGS sequence"/>
</dbReference>
<reference evidence="3" key="1">
    <citation type="submission" date="2014-09" db="EMBL/GenBank/DDBJ databases">
        <authorList>
            <person name="Sharma Rahul"/>
            <person name="Thines Marco"/>
        </authorList>
    </citation>
    <scope>NUCLEOTIDE SEQUENCE [LARGE SCALE GENOMIC DNA]</scope>
</reference>
<feature type="region of interest" description="Disordered" evidence="1">
    <location>
        <begin position="1"/>
        <end position="33"/>
    </location>
</feature>
<name>A0A0P1AGR1_PLAHL</name>